<dbReference type="InterPro" id="IPR012675">
    <property type="entry name" value="Beta-grasp_dom_sf"/>
</dbReference>
<protein>
    <submittedName>
        <fullName evidence="1">Sulfur carrier protein</fullName>
    </submittedName>
</protein>
<dbReference type="PANTHER" id="PTHR34472:SF1">
    <property type="entry name" value="SULFUR CARRIER PROTEIN THIS"/>
    <property type="match status" value="1"/>
</dbReference>
<organism evidence="1 2">
    <name type="scientific">Streptomyces harbinensis</name>
    <dbReference type="NCBI Taxonomy" id="1176198"/>
    <lineage>
        <taxon>Bacteria</taxon>
        <taxon>Bacillati</taxon>
        <taxon>Actinomycetota</taxon>
        <taxon>Actinomycetes</taxon>
        <taxon>Kitasatosporales</taxon>
        <taxon>Streptomycetaceae</taxon>
        <taxon>Streptomyces</taxon>
    </lineage>
</organism>
<reference evidence="2" key="1">
    <citation type="submission" date="2016-10" db="EMBL/GenBank/DDBJ databases">
        <authorList>
            <person name="Varghese N."/>
            <person name="Submissions S."/>
        </authorList>
    </citation>
    <scope>NUCLEOTIDE SEQUENCE [LARGE SCALE GENOMIC DNA]</scope>
    <source>
        <strain evidence="2">CGMCC 4.7047</strain>
    </source>
</reference>
<keyword evidence="2" id="KW-1185">Reference proteome</keyword>
<dbReference type="RefSeq" id="WP_019433704.1">
    <property type="nucleotide sequence ID" value="NZ_FPAB01000003.1"/>
</dbReference>
<gene>
    <name evidence="1" type="ORF">SAMN05444716_103437</name>
</gene>
<dbReference type="NCBIfam" id="TIGR01683">
    <property type="entry name" value="thiS"/>
    <property type="match status" value="1"/>
</dbReference>
<dbReference type="AlphaFoldDB" id="A0A1I6RUY6"/>
<dbReference type="EMBL" id="FPAB01000003">
    <property type="protein sequence ID" value="SFS68410.1"/>
    <property type="molecule type" value="Genomic_DNA"/>
</dbReference>
<dbReference type="InterPro" id="IPR016155">
    <property type="entry name" value="Mopterin_synth/thiamin_S_b"/>
</dbReference>
<proteinExistence type="predicted"/>
<accession>A0A1I6RUY6</accession>
<dbReference type="CDD" id="cd00565">
    <property type="entry name" value="Ubl_ThiS"/>
    <property type="match status" value="1"/>
</dbReference>
<dbReference type="STRING" id="1176198.SAMN05444716_103437"/>
<dbReference type="Gene3D" id="3.10.20.30">
    <property type="match status" value="1"/>
</dbReference>
<name>A0A1I6RUY6_9ACTN</name>
<sequence length="72" mass="6990">MTMTVNVTVNGAARAVPAETTLAGLVAGLLANGSGAGVAAAVNACVVPRTRWAGTVLAEGDRVEILTAVQGG</sequence>
<dbReference type="InterPro" id="IPR003749">
    <property type="entry name" value="ThiS/MoaD-like"/>
</dbReference>
<dbReference type="InterPro" id="IPR010035">
    <property type="entry name" value="Thi_S"/>
</dbReference>
<evidence type="ECO:0000313" key="2">
    <source>
        <dbReference type="Proteomes" id="UP000198873"/>
    </source>
</evidence>
<dbReference type="SUPFAM" id="SSF54285">
    <property type="entry name" value="MoaD/ThiS"/>
    <property type="match status" value="1"/>
</dbReference>
<dbReference type="Pfam" id="PF02597">
    <property type="entry name" value="ThiS"/>
    <property type="match status" value="1"/>
</dbReference>
<dbReference type="PANTHER" id="PTHR34472">
    <property type="entry name" value="SULFUR CARRIER PROTEIN THIS"/>
    <property type="match status" value="1"/>
</dbReference>
<dbReference type="Proteomes" id="UP000198873">
    <property type="component" value="Unassembled WGS sequence"/>
</dbReference>
<evidence type="ECO:0000313" key="1">
    <source>
        <dbReference type="EMBL" id="SFS68410.1"/>
    </source>
</evidence>